<keyword evidence="3" id="KW-1185">Reference proteome</keyword>
<name>A0A2Z6I9J7_9BURK</name>
<evidence type="ECO:0000259" key="1">
    <source>
        <dbReference type="Pfam" id="PF09623"/>
    </source>
</evidence>
<dbReference type="CDD" id="cd09741">
    <property type="entry name" value="Csx1_III-U"/>
    <property type="match status" value="1"/>
</dbReference>
<dbReference type="EMBL" id="AP018786">
    <property type="protein sequence ID" value="BBF23049.1"/>
    <property type="molecule type" value="Genomic_DNA"/>
</dbReference>
<dbReference type="Proteomes" id="UP000271003">
    <property type="component" value="Chromosome"/>
</dbReference>
<reference evidence="2 3" key="1">
    <citation type="journal article" date="2018" name="Int. J. Syst. Evol. Microbiol.">
        <title>Mesosutterella multiformis gen. nov., sp. nov., a member of the family Sutterellaceae and Sutterella megalosphaeroides sp. nov., isolated from human faeces.</title>
        <authorList>
            <person name="Sakamoto M."/>
            <person name="Ikeyama N."/>
            <person name="Kunihiro T."/>
            <person name="Iino T."/>
            <person name="Yuki M."/>
            <person name="Ohkuma M."/>
        </authorList>
    </citation>
    <scope>NUCLEOTIDE SEQUENCE [LARGE SCALE GENOMIC DNA]</scope>
    <source>
        <strain evidence="2 3">6FBBBH3</strain>
    </source>
</reference>
<gene>
    <name evidence="2" type="ORF">SUTMEG_09400</name>
</gene>
<evidence type="ECO:0000313" key="2">
    <source>
        <dbReference type="EMBL" id="BBF23049.1"/>
    </source>
</evidence>
<dbReference type="InterPro" id="IPR013413">
    <property type="entry name" value="CRISPR-assoc_prot_NE0113"/>
</dbReference>
<protein>
    <recommendedName>
        <fullName evidence="1">CRISPR system ring nuclease SSO2081-like domain-containing protein</fullName>
    </recommendedName>
</protein>
<organism evidence="2 3">
    <name type="scientific">Sutterella megalosphaeroides</name>
    <dbReference type="NCBI Taxonomy" id="2494234"/>
    <lineage>
        <taxon>Bacteria</taxon>
        <taxon>Pseudomonadati</taxon>
        <taxon>Pseudomonadota</taxon>
        <taxon>Betaproteobacteria</taxon>
        <taxon>Burkholderiales</taxon>
        <taxon>Sutterellaceae</taxon>
        <taxon>Sutterella</taxon>
    </lineage>
</organism>
<proteinExistence type="predicted"/>
<accession>A0A2Z6I9J7</accession>
<dbReference type="KEGG" id="sutt:SUTMEG_09400"/>
<dbReference type="InterPro" id="IPR019092">
    <property type="entry name" value="SSO2081-like_dom"/>
</dbReference>
<dbReference type="NCBIfam" id="TIGR02584">
    <property type="entry name" value="cas_NE0113"/>
    <property type="match status" value="1"/>
</dbReference>
<dbReference type="OrthoDB" id="9805822at2"/>
<sequence length="387" mass="43670">MMSERYPRRILLAVTGMSTQVVTETLWALLAKGELPTEVRLVTTEHGRNRAVRDLLDPKDGRFHAFCRDYGLEGKIAFSEDSIRVIESASGDRLTDIRTPEDNARAADVILKVVRSLCADERARVHVSIAGGRKTMGFFAGYALSLFGREQDRLSHVLVSEPFESNRDFFYPSPVSRNILSADGRLLDEAEARVTLAEIPFVRLREGLSANFPEDCTRYEDVVERAQAEMLPPVSLRIELREGAEPVLLCSGRRVNLAPTPMAVYVWLAERRKRSADGVRPGLDAAAEILALHSELFPRRSGDHARSLRALKHEEDVLPYFQEKRSLIHRALREALPERLAESYFVAALGRRPNTVYRLNVDPDAIEIVRIPDARSTEKHRAQNPPR</sequence>
<dbReference type="RefSeq" id="WP_120176699.1">
    <property type="nucleotide sequence ID" value="NZ_AP018786.1"/>
</dbReference>
<dbReference type="Pfam" id="PF09623">
    <property type="entry name" value="Cas_NE0113"/>
    <property type="match status" value="1"/>
</dbReference>
<feature type="domain" description="CRISPR system ring nuclease SSO2081-like" evidence="1">
    <location>
        <begin position="20"/>
        <end position="214"/>
    </location>
</feature>
<evidence type="ECO:0000313" key="3">
    <source>
        <dbReference type="Proteomes" id="UP000271003"/>
    </source>
</evidence>
<dbReference type="AlphaFoldDB" id="A0A2Z6I9J7"/>